<keyword evidence="2" id="KW-0805">Transcription regulation</keyword>
<keyword evidence="3" id="KW-0731">Sigma factor</keyword>
<dbReference type="InterPro" id="IPR039425">
    <property type="entry name" value="RNA_pol_sigma-70-like"/>
</dbReference>
<dbReference type="SUPFAM" id="SSF88659">
    <property type="entry name" value="Sigma3 and sigma4 domains of RNA polymerase sigma factors"/>
    <property type="match status" value="1"/>
</dbReference>
<dbReference type="GO" id="GO:0016987">
    <property type="term" value="F:sigma factor activity"/>
    <property type="evidence" value="ECO:0007669"/>
    <property type="project" value="UniProtKB-KW"/>
</dbReference>
<evidence type="ECO:0000313" key="6">
    <source>
        <dbReference type="EMBL" id="PHN03998.1"/>
    </source>
</evidence>
<dbReference type="InterPro" id="IPR014284">
    <property type="entry name" value="RNA_pol_sigma-70_dom"/>
</dbReference>
<dbReference type="PANTHER" id="PTHR43133">
    <property type="entry name" value="RNA POLYMERASE ECF-TYPE SIGMA FACTO"/>
    <property type="match status" value="1"/>
</dbReference>
<dbReference type="InterPro" id="IPR013324">
    <property type="entry name" value="RNA_pol_sigma_r3/r4-like"/>
</dbReference>
<keyword evidence="7" id="KW-1185">Reference proteome</keyword>
<dbReference type="NCBIfam" id="TIGR02937">
    <property type="entry name" value="sigma70-ECF"/>
    <property type="match status" value="1"/>
</dbReference>
<dbReference type="GO" id="GO:0003677">
    <property type="term" value="F:DNA binding"/>
    <property type="evidence" value="ECO:0007669"/>
    <property type="project" value="UniProtKB-KW"/>
</dbReference>
<keyword evidence="4" id="KW-0238">DNA-binding</keyword>
<comment type="caution">
    <text evidence="6">The sequence shown here is derived from an EMBL/GenBank/DDBJ whole genome shotgun (WGS) entry which is preliminary data.</text>
</comment>
<organism evidence="6 7">
    <name type="scientific">Flavilitoribacter nigricans (strain ATCC 23147 / DSM 23189 / NBRC 102662 / NCIMB 1420 / SS-2)</name>
    <name type="common">Lewinella nigricans</name>
    <dbReference type="NCBI Taxonomy" id="1122177"/>
    <lineage>
        <taxon>Bacteria</taxon>
        <taxon>Pseudomonadati</taxon>
        <taxon>Bacteroidota</taxon>
        <taxon>Saprospiria</taxon>
        <taxon>Saprospirales</taxon>
        <taxon>Lewinellaceae</taxon>
        <taxon>Flavilitoribacter</taxon>
    </lineage>
</organism>
<evidence type="ECO:0000256" key="4">
    <source>
        <dbReference type="ARBA" id="ARBA00023125"/>
    </source>
</evidence>
<evidence type="ECO:0000256" key="2">
    <source>
        <dbReference type="ARBA" id="ARBA00023015"/>
    </source>
</evidence>
<dbReference type="EMBL" id="PDUD01000028">
    <property type="protein sequence ID" value="PHN03998.1"/>
    <property type="molecule type" value="Genomic_DNA"/>
</dbReference>
<evidence type="ECO:0000256" key="1">
    <source>
        <dbReference type="ARBA" id="ARBA00010641"/>
    </source>
</evidence>
<proteinExistence type="inferred from homology"/>
<protein>
    <submittedName>
        <fullName evidence="6">RNA polymerase subunit sigma-70</fullName>
    </submittedName>
</protein>
<evidence type="ECO:0000256" key="3">
    <source>
        <dbReference type="ARBA" id="ARBA00023082"/>
    </source>
</evidence>
<comment type="similarity">
    <text evidence="1">Belongs to the sigma-70 factor family. ECF subfamily.</text>
</comment>
<keyword evidence="5" id="KW-0804">Transcription</keyword>
<reference evidence="6 7" key="1">
    <citation type="submission" date="2017-10" db="EMBL/GenBank/DDBJ databases">
        <title>The draft genome sequence of Lewinella nigricans NBRC 102662.</title>
        <authorList>
            <person name="Wang K."/>
        </authorList>
    </citation>
    <scope>NUCLEOTIDE SEQUENCE [LARGE SCALE GENOMIC DNA]</scope>
    <source>
        <strain evidence="6 7">NBRC 102662</strain>
    </source>
</reference>
<dbReference type="AlphaFoldDB" id="A0A2D0N6I2"/>
<name>A0A2D0N6I2_FLAN2</name>
<dbReference type="InterPro" id="IPR036388">
    <property type="entry name" value="WH-like_DNA-bd_sf"/>
</dbReference>
<dbReference type="Gene3D" id="1.10.1740.10">
    <property type="match status" value="1"/>
</dbReference>
<dbReference type="Gene3D" id="1.10.10.10">
    <property type="entry name" value="Winged helix-like DNA-binding domain superfamily/Winged helix DNA-binding domain"/>
    <property type="match status" value="1"/>
</dbReference>
<evidence type="ECO:0000256" key="5">
    <source>
        <dbReference type="ARBA" id="ARBA00023163"/>
    </source>
</evidence>
<dbReference type="GO" id="GO:0006352">
    <property type="term" value="P:DNA-templated transcription initiation"/>
    <property type="evidence" value="ECO:0007669"/>
    <property type="project" value="InterPro"/>
</dbReference>
<dbReference type="PANTHER" id="PTHR43133:SF8">
    <property type="entry name" value="RNA POLYMERASE SIGMA FACTOR HI_1459-RELATED"/>
    <property type="match status" value="1"/>
</dbReference>
<evidence type="ECO:0000313" key="7">
    <source>
        <dbReference type="Proteomes" id="UP000223913"/>
    </source>
</evidence>
<accession>A0A2D0N6I2</accession>
<gene>
    <name evidence="6" type="ORF">CRP01_24320</name>
</gene>
<dbReference type="Proteomes" id="UP000223913">
    <property type="component" value="Unassembled WGS sequence"/>
</dbReference>
<dbReference type="InterPro" id="IPR013325">
    <property type="entry name" value="RNA_pol_sigma_r2"/>
</dbReference>
<dbReference type="SUPFAM" id="SSF88946">
    <property type="entry name" value="Sigma2 domain of RNA polymerase sigma factors"/>
    <property type="match status" value="1"/>
</dbReference>
<dbReference type="OrthoDB" id="1116697at2"/>
<sequence>MVDCICTFSEKSLVIWVHYPDYKHLCMKVYTDQELVAAIKKGGSGRQEAIRFIYNKGDLRRKVVHFVRNNQGNDADGNDMFHEGIIVLDRNIREDKFRAESSIEGYLYSICRFLWQNQRRKKARVDLKEDATQMDQIETSTPELQLLSDEKKNLLHRALEQLGERCKRILELWQLSYSMEEIATEMDFSSAQMARKNKYRCQQSLLKFFKDQPQWKQWLS</sequence>